<comment type="similarity">
    <text evidence="1">Belongs to the AfsR/DnrI/RedD regulatory family.</text>
</comment>
<dbReference type="SMART" id="SM00862">
    <property type="entry name" value="Trans_reg_C"/>
    <property type="match status" value="1"/>
</dbReference>
<dbReference type="AlphaFoldDB" id="A0A4R2IYE6"/>
<keyword evidence="2" id="KW-0238">DNA-binding</keyword>
<dbReference type="Pfam" id="PF03704">
    <property type="entry name" value="BTAD"/>
    <property type="match status" value="1"/>
</dbReference>
<gene>
    <name evidence="5" type="ORF">EV192_113276</name>
</gene>
<dbReference type="InterPro" id="IPR001867">
    <property type="entry name" value="OmpR/PhoB-type_DNA-bd"/>
</dbReference>
<dbReference type="GO" id="GO:0000160">
    <property type="term" value="P:phosphorelay signal transduction system"/>
    <property type="evidence" value="ECO:0007669"/>
    <property type="project" value="InterPro"/>
</dbReference>
<dbReference type="EMBL" id="SLWS01000013">
    <property type="protein sequence ID" value="TCO50893.1"/>
    <property type="molecule type" value="Genomic_DNA"/>
</dbReference>
<evidence type="ECO:0000259" key="4">
    <source>
        <dbReference type="SMART" id="SM01043"/>
    </source>
</evidence>
<comment type="caution">
    <text evidence="5">The sequence shown here is derived from an EMBL/GenBank/DDBJ whole genome shotgun (WGS) entry which is preliminary data.</text>
</comment>
<feature type="domain" description="OmpR/PhoB-type" evidence="3">
    <location>
        <begin position="15"/>
        <end position="85"/>
    </location>
</feature>
<evidence type="ECO:0000259" key="3">
    <source>
        <dbReference type="SMART" id="SM00862"/>
    </source>
</evidence>
<protein>
    <submittedName>
        <fullName evidence="5">Putative ATPase</fullName>
    </submittedName>
</protein>
<dbReference type="RefSeq" id="WP_132124829.1">
    <property type="nucleotide sequence ID" value="NZ_SLWS01000013.1"/>
</dbReference>
<evidence type="ECO:0000313" key="5">
    <source>
        <dbReference type="EMBL" id="TCO50893.1"/>
    </source>
</evidence>
<dbReference type="PANTHER" id="PTHR47691:SF3">
    <property type="entry name" value="HTH-TYPE TRANSCRIPTIONAL REGULATOR RV0890C-RELATED"/>
    <property type="match status" value="1"/>
</dbReference>
<dbReference type="OrthoDB" id="9812579at2"/>
<dbReference type="Gene3D" id="1.25.40.10">
    <property type="entry name" value="Tetratricopeptide repeat domain"/>
    <property type="match status" value="2"/>
</dbReference>
<dbReference type="InterPro" id="IPR005158">
    <property type="entry name" value="BTAD"/>
</dbReference>
<sequence length="1019" mass="109029">MTVELVLLARASHRGREITGARLCGLLALLANDLRAGCSAARLMEALWPEERPEHPTKALQVLVSRARARLGSDVIASTPNGYRLTLHEDEIDASAVMLSASASEDRARAGDHAAAFQHAKEGLKLCEGAEWPTSTDGPLSELRAARFPAYRSLVRAHALALSRLGRPGEALEQLADLVTKRPRDEEVLAELLRSEAATIGPAAALARYDAYRRALRDELGSDPGTALQNLHQELLRGTAPATRQGVRHEPNPLLGRDDDIAAVSALLRTSRVTSIVGAGGLGKTRLAHAVSRQAEQRVVHFVGLAGVTVGGDVVGEVASALGIGEAGHSRSLAPTDVLANIVTALGRGLLVLDNCEHVVGAAADLVHTLVSMSKDLRVLTTSRAPLGLSSESVYLLPELDLSTTVELFGQRAQAARPDVDLPADTVRELCGHLDGLPLAVELAAARVRVMTVNEIARRLDDRFALLRGGTRDAPQRHRTLHAVIDWSWHLLEPAGQAAMRALSVFPGGFTVVAAEHVIGDEALEVLEQLVDQSLLKVVDTESGTRFRMLETVREFSAASRENAGETDAVVGRFVAWARDFGVARPESIFGADLVVFAEQARAEQDNLVQALRHGLDRADGPAVAAISSVLGGLWMIESNFTRLATLTQDAAWLLSHYRPEPALVETTRTALVLCAMSGLLAGGSLRSMVALRRLPAAPPDTLTRAAQIVLGTATDPAALLKLCDSDELLVAGMANYAASYVWESDNDLVSALSAARQMLTAVEKYATPWISAVAHGRIGELCLQLDPGDEVLRHVHLALAAVGRLGAVTTAARVRWVLVLAHLQRGDVEEAEQWLQEVARNGGIDTAGMEMLDVVVNAEILRARGDVDGCLRLWRQVVDGLQDNVTSWGLEVRAVTVVSHAYYGRLDLVTGITDALQEMIASRTGRPSDFPSCGALLLALATVDIAAGRTRQGARMVALADRMHYLRTFQPAMSATRAKQIAEEADKTAYEDAVSSYAALDNHGLRAAVLAVTKPGRV</sequence>
<dbReference type="Proteomes" id="UP000295680">
    <property type="component" value="Unassembled WGS sequence"/>
</dbReference>
<evidence type="ECO:0000256" key="2">
    <source>
        <dbReference type="ARBA" id="ARBA00023125"/>
    </source>
</evidence>
<evidence type="ECO:0000256" key="1">
    <source>
        <dbReference type="ARBA" id="ARBA00005820"/>
    </source>
</evidence>
<accession>A0A4R2IYE6</accession>
<organism evidence="5 6">
    <name type="scientific">Actinocrispum wychmicini</name>
    <dbReference type="NCBI Taxonomy" id="1213861"/>
    <lineage>
        <taxon>Bacteria</taxon>
        <taxon>Bacillati</taxon>
        <taxon>Actinomycetota</taxon>
        <taxon>Actinomycetes</taxon>
        <taxon>Pseudonocardiales</taxon>
        <taxon>Pseudonocardiaceae</taxon>
        <taxon>Actinocrispum</taxon>
    </lineage>
</organism>
<dbReference type="InterPro" id="IPR011990">
    <property type="entry name" value="TPR-like_helical_dom_sf"/>
</dbReference>
<reference evidence="5 6" key="1">
    <citation type="submission" date="2019-03" db="EMBL/GenBank/DDBJ databases">
        <title>Genomic Encyclopedia of Type Strains, Phase IV (KMG-IV): sequencing the most valuable type-strain genomes for metagenomic binning, comparative biology and taxonomic classification.</title>
        <authorList>
            <person name="Goeker M."/>
        </authorList>
    </citation>
    <scope>NUCLEOTIDE SEQUENCE [LARGE SCALE GENOMIC DNA]</scope>
    <source>
        <strain evidence="5 6">DSM 45934</strain>
    </source>
</reference>
<dbReference type="SMART" id="SM01043">
    <property type="entry name" value="BTAD"/>
    <property type="match status" value="1"/>
</dbReference>
<keyword evidence="6" id="KW-1185">Reference proteome</keyword>
<dbReference type="PANTHER" id="PTHR47691">
    <property type="entry name" value="REGULATOR-RELATED"/>
    <property type="match status" value="1"/>
</dbReference>
<dbReference type="SUPFAM" id="SSF48452">
    <property type="entry name" value="TPR-like"/>
    <property type="match status" value="2"/>
</dbReference>
<dbReference type="GO" id="GO:0006355">
    <property type="term" value="P:regulation of DNA-templated transcription"/>
    <property type="evidence" value="ECO:0007669"/>
    <property type="project" value="InterPro"/>
</dbReference>
<dbReference type="SUPFAM" id="SSF52540">
    <property type="entry name" value="P-loop containing nucleoside triphosphate hydrolases"/>
    <property type="match status" value="1"/>
</dbReference>
<dbReference type="Gene3D" id="3.40.50.300">
    <property type="entry name" value="P-loop containing nucleotide triphosphate hydrolases"/>
    <property type="match status" value="1"/>
</dbReference>
<feature type="domain" description="Bacterial transcriptional activator" evidence="4">
    <location>
        <begin position="92"/>
        <end position="236"/>
    </location>
</feature>
<dbReference type="InterPro" id="IPR049945">
    <property type="entry name" value="AAA_22"/>
</dbReference>
<name>A0A4R2IYE6_9PSEU</name>
<dbReference type="GO" id="GO:0003677">
    <property type="term" value="F:DNA binding"/>
    <property type="evidence" value="ECO:0007669"/>
    <property type="project" value="UniProtKB-KW"/>
</dbReference>
<dbReference type="Gene3D" id="1.10.10.10">
    <property type="entry name" value="Winged helix-like DNA-binding domain superfamily/Winged helix DNA-binding domain"/>
    <property type="match status" value="1"/>
</dbReference>
<dbReference type="InterPro" id="IPR027417">
    <property type="entry name" value="P-loop_NTPase"/>
</dbReference>
<dbReference type="GO" id="GO:0016887">
    <property type="term" value="F:ATP hydrolysis activity"/>
    <property type="evidence" value="ECO:0007669"/>
    <property type="project" value="InterPro"/>
</dbReference>
<proteinExistence type="inferred from homology"/>
<evidence type="ECO:0000313" key="6">
    <source>
        <dbReference type="Proteomes" id="UP000295680"/>
    </source>
</evidence>
<dbReference type="Pfam" id="PF13401">
    <property type="entry name" value="AAA_22"/>
    <property type="match status" value="1"/>
</dbReference>
<dbReference type="InterPro" id="IPR016032">
    <property type="entry name" value="Sig_transdc_resp-reg_C-effctor"/>
</dbReference>
<dbReference type="SUPFAM" id="SSF46894">
    <property type="entry name" value="C-terminal effector domain of the bipartite response regulators"/>
    <property type="match status" value="1"/>
</dbReference>
<dbReference type="InterPro" id="IPR036388">
    <property type="entry name" value="WH-like_DNA-bd_sf"/>
</dbReference>